<dbReference type="EMBL" id="LIUT01000001">
    <property type="protein sequence ID" value="KOR90705.1"/>
    <property type="molecule type" value="Genomic_DNA"/>
</dbReference>
<keyword evidence="2" id="KW-1185">Reference proteome</keyword>
<sequence>MINIIEELKKMSQKRGFENKDDFHQLLERCKDITLSNEDADFLIELYSKAKNLYIRNTILKALVFCEDIDLKDFFFKAFKKERYLDMRLTAVRGYAKFATEKEVEKLMSTFTEILLKRPESTPYNYQEYELLRSAFGLPYLVNQYGYACFIQAYEQEEKQYNAMPDAFKGHFTLNERGDIVQLRSLGERKKMLDEFRSIGK</sequence>
<reference evidence="2" key="1">
    <citation type="submission" date="2015-08" db="EMBL/GenBank/DDBJ databases">
        <title>Genome sequencing project for genomic taxonomy and phylogenomics of Bacillus-like bacteria.</title>
        <authorList>
            <person name="Liu B."/>
            <person name="Wang J."/>
            <person name="Zhu Y."/>
            <person name="Liu G."/>
            <person name="Chen Q."/>
            <person name="Chen Z."/>
            <person name="Lan J."/>
            <person name="Che J."/>
            <person name="Ge C."/>
            <person name="Shi H."/>
            <person name="Pan Z."/>
            <person name="Liu X."/>
        </authorList>
    </citation>
    <scope>NUCLEOTIDE SEQUENCE [LARGE SCALE GENOMIC DNA]</scope>
    <source>
        <strain evidence="2">FJAT-22460</strain>
    </source>
</reference>
<comment type="caution">
    <text evidence="1">The sequence shown here is derived from an EMBL/GenBank/DDBJ whole genome shotgun (WGS) entry which is preliminary data.</text>
</comment>
<evidence type="ECO:0000313" key="1">
    <source>
        <dbReference type="EMBL" id="KOR90705.1"/>
    </source>
</evidence>
<dbReference type="PATRIC" id="fig|1705565.3.peg.3839"/>
<gene>
    <name evidence="1" type="ORF">AM231_09335</name>
</gene>
<name>A0A0M1P8Q4_9BACL</name>
<organism evidence="1 2">
    <name type="scientific">Paenibacillus solani</name>
    <dbReference type="NCBI Taxonomy" id="1705565"/>
    <lineage>
        <taxon>Bacteria</taxon>
        <taxon>Bacillati</taxon>
        <taxon>Bacillota</taxon>
        <taxon>Bacilli</taxon>
        <taxon>Bacillales</taxon>
        <taxon>Paenibacillaceae</taxon>
        <taxon>Paenibacillus</taxon>
    </lineage>
</organism>
<dbReference type="Proteomes" id="UP000036932">
    <property type="component" value="Unassembled WGS sequence"/>
</dbReference>
<accession>A0A0M1P8Q4</accession>
<proteinExistence type="predicted"/>
<dbReference type="OrthoDB" id="1366335at2"/>
<evidence type="ECO:0000313" key="2">
    <source>
        <dbReference type="Proteomes" id="UP000036932"/>
    </source>
</evidence>
<dbReference type="AlphaFoldDB" id="A0A0M1P8Q4"/>
<protein>
    <submittedName>
        <fullName evidence="1">Uncharacterized protein</fullName>
    </submittedName>
</protein>